<evidence type="ECO:0000256" key="6">
    <source>
        <dbReference type="ARBA" id="ARBA00022741"/>
    </source>
</evidence>
<feature type="binding site" evidence="11">
    <location>
        <position position="161"/>
    </location>
    <ligand>
        <name>ATP</name>
        <dbReference type="ChEBI" id="CHEBI:30616"/>
    </ligand>
</feature>
<comment type="similarity">
    <text evidence="11">Belongs to the Thz kinase family.</text>
</comment>
<comment type="pathway">
    <text evidence="3 11">Cofactor biosynthesis; thiamine diphosphate biosynthesis; 4-methyl-5-(2-phosphoethyl)-thiazole from 5-(2-hydroxyethyl)-4-methylthiazole: step 1/1.</text>
</comment>
<dbReference type="PRINTS" id="PR01099">
    <property type="entry name" value="HYETHTZKNASE"/>
</dbReference>
<evidence type="ECO:0000256" key="11">
    <source>
        <dbReference type="HAMAP-Rule" id="MF_00228"/>
    </source>
</evidence>
<dbReference type="GO" id="GO:0004417">
    <property type="term" value="F:hydroxyethylthiazole kinase activity"/>
    <property type="evidence" value="ECO:0007669"/>
    <property type="project" value="UniProtKB-UniRule"/>
</dbReference>
<feature type="binding site" evidence="11">
    <location>
        <position position="188"/>
    </location>
    <ligand>
        <name>substrate</name>
    </ligand>
</feature>
<dbReference type="AlphaFoldDB" id="A0AAF0BI45"/>
<dbReference type="CDD" id="cd01170">
    <property type="entry name" value="THZ_kinase"/>
    <property type="match status" value="1"/>
</dbReference>
<evidence type="ECO:0000313" key="13">
    <source>
        <dbReference type="Proteomes" id="UP001179600"/>
    </source>
</evidence>
<dbReference type="InterPro" id="IPR029056">
    <property type="entry name" value="Ribokinase-like"/>
</dbReference>
<dbReference type="GO" id="GO:0009229">
    <property type="term" value="P:thiamine diphosphate biosynthetic process"/>
    <property type="evidence" value="ECO:0007669"/>
    <property type="project" value="UniProtKB-UniRule"/>
</dbReference>
<proteinExistence type="inferred from homology"/>
<dbReference type="SUPFAM" id="SSF53613">
    <property type="entry name" value="Ribokinase-like"/>
    <property type="match status" value="1"/>
</dbReference>
<dbReference type="InterPro" id="IPR000417">
    <property type="entry name" value="Hyethyz_kinase"/>
</dbReference>
<evidence type="ECO:0000256" key="5">
    <source>
        <dbReference type="ARBA" id="ARBA00022723"/>
    </source>
</evidence>
<evidence type="ECO:0000313" key="12">
    <source>
        <dbReference type="EMBL" id="WCG22596.1"/>
    </source>
</evidence>
<dbReference type="RefSeq" id="WP_272163296.1">
    <property type="nucleotide sequence ID" value="NZ_CP116507.1"/>
</dbReference>
<dbReference type="EC" id="2.7.1.50" evidence="11"/>
<dbReference type="NCBIfam" id="TIGR00694">
    <property type="entry name" value="thiM"/>
    <property type="match status" value="1"/>
</dbReference>
<dbReference type="EMBL" id="CP116507">
    <property type="protein sequence ID" value="WCG22596.1"/>
    <property type="molecule type" value="Genomic_DNA"/>
</dbReference>
<sequence length="267" mass="28702">MSQLAKIREQQPLVHNMTNQVVANQVANGLLALGASPIMAYEKAEMEDIVSLASCLVLNIGTITETTFESMLVAGKVANQKNIPVVLDPVGVGASQYRRDVVKRLLEEVKMTLIRGNAGELAAIGNVPWEAKGVDSGEGEYPLQDLAVTVAREFQTIVAISGEIDWISDGTTTYRVMGGSPLMTKVTGMGCLLSAVCGAFIGVTPQSSERLLAVVEAHAWYSQVGSMAAQSVSLPGSFVREFVDLLAIYDSKNLSDYYKQIEVEDLK</sequence>
<keyword evidence="5 11" id="KW-0479">Metal-binding</keyword>
<dbReference type="Gene3D" id="3.40.1190.20">
    <property type="match status" value="1"/>
</dbReference>
<keyword evidence="9 11" id="KW-0460">Magnesium</keyword>
<comment type="cofactor">
    <cofactor evidence="2 11">
        <name>Mg(2+)</name>
        <dbReference type="ChEBI" id="CHEBI:18420"/>
    </cofactor>
</comment>
<feature type="binding site" evidence="11">
    <location>
        <position position="115"/>
    </location>
    <ligand>
        <name>ATP</name>
        <dbReference type="ChEBI" id="CHEBI:30616"/>
    </ligand>
</feature>
<keyword evidence="7 11" id="KW-0418">Kinase</keyword>
<evidence type="ECO:0000256" key="7">
    <source>
        <dbReference type="ARBA" id="ARBA00022777"/>
    </source>
</evidence>
<evidence type="ECO:0000256" key="1">
    <source>
        <dbReference type="ARBA" id="ARBA00001771"/>
    </source>
</evidence>
<accession>A0AAF0BI45</accession>
<evidence type="ECO:0000256" key="10">
    <source>
        <dbReference type="ARBA" id="ARBA00022977"/>
    </source>
</evidence>
<reference evidence="12" key="1">
    <citation type="submission" date="2023-01" db="EMBL/GenBank/DDBJ databases">
        <title>Oxazolidinone resistance genes in florfenicol resistant enterococci from beef cattle and veal calves at slaughter.</title>
        <authorList>
            <person name="Biggel M."/>
        </authorList>
    </citation>
    <scope>NUCLEOTIDE SEQUENCE</scope>
    <source>
        <strain evidence="12">K204-1</strain>
    </source>
</reference>
<organism evidence="12 13">
    <name type="scientific">Vagococcus lutrae</name>
    <dbReference type="NCBI Taxonomy" id="81947"/>
    <lineage>
        <taxon>Bacteria</taxon>
        <taxon>Bacillati</taxon>
        <taxon>Bacillota</taxon>
        <taxon>Bacilli</taxon>
        <taxon>Lactobacillales</taxon>
        <taxon>Enterococcaceae</taxon>
        <taxon>Vagococcus</taxon>
    </lineage>
</organism>
<dbReference type="GO" id="GO:0009228">
    <property type="term" value="P:thiamine biosynthetic process"/>
    <property type="evidence" value="ECO:0007669"/>
    <property type="project" value="UniProtKB-KW"/>
</dbReference>
<evidence type="ECO:0000256" key="3">
    <source>
        <dbReference type="ARBA" id="ARBA00004868"/>
    </source>
</evidence>
<feature type="binding site" evidence="11">
    <location>
        <position position="39"/>
    </location>
    <ligand>
        <name>substrate</name>
    </ligand>
</feature>
<evidence type="ECO:0000256" key="9">
    <source>
        <dbReference type="ARBA" id="ARBA00022842"/>
    </source>
</evidence>
<keyword evidence="8 11" id="KW-0067">ATP-binding</keyword>
<comment type="function">
    <text evidence="11">Catalyzes the phosphorylation of the hydroxyl group of 4-methyl-5-beta-hydroxyethylthiazole (THZ).</text>
</comment>
<keyword evidence="10 11" id="KW-0784">Thiamine biosynthesis</keyword>
<dbReference type="GO" id="GO:0005524">
    <property type="term" value="F:ATP binding"/>
    <property type="evidence" value="ECO:0007669"/>
    <property type="project" value="UniProtKB-UniRule"/>
</dbReference>
<comment type="catalytic activity">
    <reaction evidence="1 11">
        <text>5-(2-hydroxyethyl)-4-methylthiazole + ATP = 4-methyl-5-(2-phosphooxyethyl)-thiazole + ADP + H(+)</text>
        <dbReference type="Rhea" id="RHEA:24212"/>
        <dbReference type="ChEBI" id="CHEBI:15378"/>
        <dbReference type="ChEBI" id="CHEBI:17957"/>
        <dbReference type="ChEBI" id="CHEBI:30616"/>
        <dbReference type="ChEBI" id="CHEBI:58296"/>
        <dbReference type="ChEBI" id="CHEBI:456216"/>
        <dbReference type="EC" id="2.7.1.50"/>
    </reaction>
</comment>
<dbReference type="Proteomes" id="UP001179600">
    <property type="component" value="Chromosome"/>
</dbReference>
<name>A0AAF0BI45_9ENTE</name>
<evidence type="ECO:0000256" key="2">
    <source>
        <dbReference type="ARBA" id="ARBA00001946"/>
    </source>
</evidence>
<gene>
    <name evidence="11 12" type="primary">thiM</name>
    <name evidence="12" type="ORF">PML95_09430</name>
</gene>
<protein>
    <recommendedName>
        <fullName evidence="11">Hydroxyethylthiazole kinase</fullName>
        <ecNumber evidence="11">2.7.1.50</ecNumber>
    </recommendedName>
    <alternativeName>
        <fullName evidence="11">4-methyl-5-beta-hydroxyethylthiazole kinase</fullName>
        <shortName evidence="11">TH kinase</shortName>
        <shortName evidence="11">Thz kinase</shortName>
    </alternativeName>
</protein>
<dbReference type="HAMAP" id="MF_00228">
    <property type="entry name" value="Thz_kinase"/>
    <property type="match status" value="1"/>
</dbReference>
<dbReference type="Pfam" id="PF02110">
    <property type="entry name" value="HK"/>
    <property type="match status" value="1"/>
</dbReference>
<keyword evidence="4 11" id="KW-0808">Transferase</keyword>
<dbReference type="GO" id="GO:0000287">
    <property type="term" value="F:magnesium ion binding"/>
    <property type="evidence" value="ECO:0007669"/>
    <property type="project" value="UniProtKB-UniRule"/>
</dbReference>
<evidence type="ECO:0000256" key="4">
    <source>
        <dbReference type="ARBA" id="ARBA00022679"/>
    </source>
</evidence>
<dbReference type="NCBIfam" id="NF006830">
    <property type="entry name" value="PRK09355.1"/>
    <property type="match status" value="1"/>
</dbReference>
<keyword evidence="6 11" id="KW-0547">Nucleotide-binding</keyword>
<dbReference type="PIRSF" id="PIRSF000513">
    <property type="entry name" value="Thz_kinase"/>
    <property type="match status" value="1"/>
</dbReference>
<evidence type="ECO:0000256" key="8">
    <source>
        <dbReference type="ARBA" id="ARBA00022840"/>
    </source>
</evidence>